<sequence length="164" mass="19515">MPEQLLARVETCYRQAEAFFGKRFLRPVVSLKLRGQKAGVAYLDENRLRFNTQLYLENKEHFLHQTVAHEVAHLVAHQLFGPRIRPHGKEWQQIMRGVFDLTPARCHQYQVARRKSRRYIYRCECPDRDFAFSARRHALVAKGHRYRCKQCNAPLVHNGQQRFE</sequence>
<reference evidence="2 3" key="1">
    <citation type="submission" date="2020-08" db="EMBL/GenBank/DDBJ databases">
        <title>Genomic Encyclopedia of Type Strains, Phase III (KMG-III): the genomes of soil and plant-associated and newly described type strains.</title>
        <authorList>
            <person name="Whitman W."/>
        </authorList>
    </citation>
    <scope>NUCLEOTIDE SEQUENCE [LARGE SCALE GENOMIC DNA]</scope>
    <source>
        <strain evidence="2 3">CECT 4462</strain>
    </source>
</reference>
<protein>
    <submittedName>
        <fullName evidence="2">SprT protein</fullName>
    </submittedName>
</protein>
<dbReference type="NCBIfam" id="NF003421">
    <property type="entry name" value="PRK04860.1"/>
    <property type="match status" value="1"/>
</dbReference>
<feature type="domain" description="SprT-like" evidence="1">
    <location>
        <begin position="7"/>
        <end position="158"/>
    </location>
</feature>
<dbReference type="GO" id="GO:0006950">
    <property type="term" value="P:response to stress"/>
    <property type="evidence" value="ECO:0007669"/>
    <property type="project" value="UniProtKB-ARBA"/>
</dbReference>
<evidence type="ECO:0000313" key="3">
    <source>
        <dbReference type="Proteomes" id="UP000549250"/>
    </source>
</evidence>
<evidence type="ECO:0000259" key="1">
    <source>
        <dbReference type="SMART" id="SM00731"/>
    </source>
</evidence>
<name>A0A839T7A2_AZOMA</name>
<dbReference type="EMBL" id="JACHXI010000022">
    <property type="protein sequence ID" value="MBB3104968.1"/>
    <property type="molecule type" value="Genomic_DNA"/>
</dbReference>
<dbReference type="SMART" id="SM00731">
    <property type="entry name" value="SprT"/>
    <property type="match status" value="1"/>
</dbReference>
<evidence type="ECO:0000313" key="2">
    <source>
        <dbReference type="EMBL" id="MBB3104968.1"/>
    </source>
</evidence>
<accession>A0A839T7A2</accession>
<dbReference type="Proteomes" id="UP000549250">
    <property type="component" value="Unassembled WGS sequence"/>
</dbReference>
<comment type="caution">
    <text evidence="2">The sequence shown here is derived from an EMBL/GenBank/DDBJ whole genome shotgun (WGS) entry which is preliminary data.</text>
</comment>
<organism evidence="2 3">
    <name type="scientific">Azomonas macrocytogenes</name>
    <name type="common">Azotobacter macrocytogenes</name>
    <dbReference type="NCBI Taxonomy" id="69962"/>
    <lineage>
        <taxon>Bacteria</taxon>
        <taxon>Pseudomonadati</taxon>
        <taxon>Pseudomonadota</taxon>
        <taxon>Gammaproteobacteria</taxon>
        <taxon>Pseudomonadales</taxon>
        <taxon>Pseudomonadaceae</taxon>
        <taxon>Azomonas</taxon>
    </lineage>
</organism>
<dbReference type="RefSeq" id="WP_183167821.1">
    <property type="nucleotide sequence ID" value="NZ_JACHXI010000022.1"/>
</dbReference>
<keyword evidence="3" id="KW-1185">Reference proteome</keyword>
<dbReference type="PANTHER" id="PTHR38773">
    <property type="entry name" value="PROTEIN SPRT"/>
    <property type="match status" value="1"/>
</dbReference>
<dbReference type="PANTHER" id="PTHR38773:SF1">
    <property type="entry name" value="PROTEIN SPRT"/>
    <property type="match status" value="1"/>
</dbReference>
<dbReference type="AlphaFoldDB" id="A0A839T7A2"/>
<dbReference type="InterPro" id="IPR006640">
    <property type="entry name" value="SprT-like_domain"/>
</dbReference>
<dbReference type="Pfam" id="PF10263">
    <property type="entry name" value="SprT-like"/>
    <property type="match status" value="1"/>
</dbReference>
<proteinExistence type="predicted"/>
<gene>
    <name evidence="2" type="ORF">FHR87_003397</name>
</gene>